<dbReference type="KEGG" id="opa:HPODL_05074"/>
<evidence type="ECO:0000259" key="1">
    <source>
        <dbReference type="Pfam" id="PF08585"/>
    </source>
</evidence>
<name>W1QKB1_OGAPD</name>
<dbReference type="AlphaFoldDB" id="W1QKB1"/>
<keyword evidence="3" id="KW-1185">Reference proteome</keyword>
<evidence type="ECO:0000313" key="3">
    <source>
        <dbReference type="Proteomes" id="UP000008673"/>
    </source>
</evidence>
<comment type="caution">
    <text evidence="2">The sequence shown here is derived from an EMBL/GenBank/DDBJ whole genome shotgun (WGS) entry which is preliminary data.</text>
</comment>
<gene>
    <name evidence="2" type="ORF">HPODL_05074</name>
</gene>
<dbReference type="OrthoDB" id="341511at2759"/>
<dbReference type="Pfam" id="PF08585">
    <property type="entry name" value="RMI1_N_C"/>
    <property type="match status" value="1"/>
</dbReference>
<dbReference type="HOGENOM" id="CLU_1289077_0_0_1"/>
<dbReference type="GeneID" id="25774497"/>
<dbReference type="OMA" id="CEYLEAK"/>
<evidence type="ECO:0000313" key="2">
    <source>
        <dbReference type="EMBL" id="ESX03517.1"/>
    </source>
</evidence>
<reference evidence="2 3" key="1">
    <citation type="journal article" date="2013" name="BMC Genomics">
        <title>Genome sequence and analysis of methylotrophic yeast Hansenula polymorpha DL1.</title>
        <authorList>
            <person name="Ravin N.V."/>
            <person name="Eldarov M.A."/>
            <person name="Kadnikov V.V."/>
            <person name="Beletsky A.V."/>
            <person name="Schneider J."/>
            <person name="Mardanova E.S."/>
            <person name="Smekalova E.M."/>
            <person name="Zvereva M.I."/>
            <person name="Dontsova O.A."/>
            <person name="Mardanov A.V."/>
            <person name="Skryabin K.G."/>
        </authorList>
    </citation>
    <scope>NUCLEOTIDE SEQUENCE [LARGE SCALE GENOMIC DNA]</scope>
    <source>
        <strain evidence="3">ATCC 26012 / BCRC 20466 / JCM 22074 / NRRL Y-7560 / DL-1</strain>
    </source>
</reference>
<dbReference type="STRING" id="871575.W1QKB1"/>
<dbReference type="EMBL" id="AEOI02000001">
    <property type="protein sequence ID" value="ESX03517.1"/>
    <property type="molecule type" value="Genomic_DNA"/>
</dbReference>
<protein>
    <recommendedName>
        <fullName evidence="1">RecQ mediated genome instability protein 1 OB-fold domain-containing protein</fullName>
    </recommendedName>
</protein>
<dbReference type="InterPro" id="IPR042470">
    <property type="entry name" value="RMI1_N_C_sf"/>
</dbReference>
<dbReference type="Gene3D" id="2.40.50.770">
    <property type="entry name" value="RecQ-mediated genome instability protein Rmi1, C-terminal domain"/>
    <property type="match status" value="1"/>
</dbReference>
<dbReference type="RefSeq" id="XP_013936933.1">
    <property type="nucleotide sequence ID" value="XM_014081458.1"/>
</dbReference>
<dbReference type="InterPro" id="IPR013894">
    <property type="entry name" value="RMI1_OB"/>
</dbReference>
<proteinExistence type="predicted"/>
<feature type="domain" description="RecQ mediated genome instability protein 1 OB-fold" evidence="1">
    <location>
        <begin position="38"/>
        <end position="182"/>
    </location>
</feature>
<dbReference type="Proteomes" id="UP000008673">
    <property type="component" value="Unassembled WGS sequence"/>
</dbReference>
<accession>W1QKB1</accession>
<sequence>MEALRSLDLTKARCDGVKHLLTPFVPAAEPVPPYVSALASDTLFQIVAIRDVSRSAISYIESLVELIDANEGFYDRQTKSRPRKQKVIRSANVDGDAQEHWPTQAASPTYRLTLQDAHGNFCYAHEIEPLPFLRSSPDLYPVRLGSKLLVQKGATVVFGSAFQLTSSICRFLGGELPHMNQDLYRRELQNFKREINYTG</sequence>
<dbReference type="eggNOG" id="ENOG502SXZQ">
    <property type="taxonomic scope" value="Eukaryota"/>
</dbReference>
<organism evidence="2 3">
    <name type="scientific">Ogataea parapolymorpha (strain ATCC 26012 / BCRC 20466 / JCM 22074 / NRRL Y-7560 / DL-1)</name>
    <name type="common">Yeast</name>
    <name type="synonym">Hansenula polymorpha</name>
    <dbReference type="NCBI Taxonomy" id="871575"/>
    <lineage>
        <taxon>Eukaryota</taxon>
        <taxon>Fungi</taxon>
        <taxon>Dikarya</taxon>
        <taxon>Ascomycota</taxon>
        <taxon>Saccharomycotina</taxon>
        <taxon>Pichiomycetes</taxon>
        <taxon>Pichiales</taxon>
        <taxon>Pichiaceae</taxon>
        <taxon>Ogataea</taxon>
    </lineage>
</organism>